<proteinExistence type="predicted"/>
<dbReference type="PROSITE" id="PS50188">
    <property type="entry name" value="B302_SPRY"/>
    <property type="match status" value="1"/>
</dbReference>
<feature type="domain" description="B30.2/SPRY" evidence="1">
    <location>
        <begin position="1"/>
        <end position="170"/>
    </location>
</feature>
<dbReference type="InterPro" id="IPR050143">
    <property type="entry name" value="TRIM/RBCC"/>
</dbReference>
<gene>
    <name evidence="2" type="primary">Nf7o</name>
    <name evidence="2" type="ORF">HYPCIN_R10971</name>
</gene>
<evidence type="ECO:0000313" key="2">
    <source>
        <dbReference type="EMBL" id="NXR96967.1"/>
    </source>
</evidence>
<protein>
    <submittedName>
        <fullName evidence="2">NF7O factor</fullName>
    </submittedName>
</protein>
<keyword evidence="3" id="KW-1185">Reference proteome</keyword>
<dbReference type="SMART" id="SM00449">
    <property type="entry name" value="SPRY"/>
    <property type="match status" value="1"/>
</dbReference>
<dbReference type="SMART" id="SM00589">
    <property type="entry name" value="PRY"/>
    <property type="match status" value="1"/>
</dbReference>
<dbReference type="InterPro" id="IPR003877">
    <property type="entry name" value="SPRY_dom"/>
</dbReference>
<dbReference type="InterPro" id="IPR003879">
    <property type="entry name" value="Butyrophylin_SPRY"/>
</dbReference>
<name>A0A7L2QLE4_9PASS</name>
<dbReference type="InterPro" id="IPR043136">
    <property type="entry name" value="B30.2/SPRY_sf"/>
</dbReference>
<dbReference type="OrthoDB" id="6270329at2759"/>
<dbReference type="InterPro" id="IPR013320">
    <property type="entry name" value="ConA-like_dom_sf"/>
</dbReference>
<dbReference type="AlphaFoldDB" id="A0A7L2QLE4"/>
<reference evidence="2 3" key="1">
    <citation type="submission" date="2019-09" db="EMBL/GenBank/DDBJ databases">
        <title>Bird 10,000 Genomes (B10K) Project - Family phase.</title>
        <authorList>
            <person name="Zhang G."/>
        </authorList>
    </citation>
    <scope>NUCLEOTIDE SEQUENCE [LARGE SCALE GENOMIC DNA]</scope>
    <source>
        <strain evidence="2">B10K-DU-002-83</strain>
    </source>
</reference>
<dbReference type="Proteomes" id="UP000574191">
    <property type="component" value="Unassembled WGS sequence"/>
</dbReference>
<dbReference type="InterPro" id="IPR006574">
    <property type="entry name" value="PRY"/>
</dbReference>
<organism evidence="2 3">
    <name type="scientific">Hypocryptadius cinnamomeus</name>
    <dbReference type="NCBI Taxonomy" id="589841"/>
    <lineage>
        <taxon>Eukaryota</taxon>
        <taxon>Metazoa</taxon>
        <taxon>Chordata</taxon>
        <taxon>Craniata</taxon>
        <taxon>Vertebrata</taxon>
        <taxon>Euteleostomi</taxon>
        <taxon>Archelosauria</taxon>
        <taxon>Archosauria</taxon>
        <taxon>Dinosauria</taxon>
        <taxon>Saurischia</taxon>
        <taxon>Theropoda</taxon>
        <taxon>Coelurosauria</taxon>
        <taxon>Aves</taxon>
        <taxon>Neognathae</taxon>
        <taxon>Neoaves</taxon>
        <taxon>Telluraves</taxon>
        <taxon>Australaves</taxon>
        <taxon>Passeriformes</taxon>
        <taxon>Sylvioidea</taxon>
        <taxon>Zosteropidae</taxon>
        <taxon>Hypocryptadius</taxon>
    </lineage>
</organism>
<comment type="caution">
    <text evidence="2">The sequence shown here is derived from an EMBL/GenBank/DDBJ whole genome shotgun (WGS) entry which is preliminary data.</text>
</comment>
<accession>A0A7L2QLE4</accession>
<dbReference type="PANTHER" id="PTHR24103">
    <property type="entry name" value="E3 UBIQUITIN-PROTEIN LIGASE TRIM"/>
    <property type="match status" value="1"/>
</dbReference>
<sequence>EQVRLDPETAHPWLLLSDDRKTVQFGDGKQNLPDTPKRFTSSFSVLGSQGFTSGRHYWEVEVGEGVCWAVGVALKSVLRKEPLGLLRSEKIWALQLELNGQYRAERISPYPLALREKLQRIRVHLDYEAGRVTFYNTKDMRLILQFEATFTEKVFPYFWVYSAKTKIWVC</sequence>
<dbReference type="Pfam" id="PF00622">
    <property type="entry name" value="SPRY"/>
    <property type="match status" value="1"/>
</dbReference>
<evidence type="ECO:0000313" key="3">
    <source>
        <dbReference type="Proteomes" id="UP000574191"/>
    </source>
</evidence>
<dbReference type="SUPFAM" id="SSF49899">
    <property type="entry name" value="Concanavalin A-like lectins/glucanases"/>
    <property type="match status" value="1"/>
</dbReference>
<dbReference type="Gene3D" id="2.60.120.920">
    <property type="match status" value="1"/>
</dbReference>
<dbReference type="EMBL" id="VYZP01211670">
    <property type="protein sequence ID" value="NXR96967.1"/>
    <property type="molecule type" value="Genomic_DNA"/>
</dbReference>
<dbReference type="InterPro" id="IPR001870">
    <property type="entry name" value="B30.2/SPRY"/>
</dbReference>
<feature type="non-terminal residue" evidence="2">
    <location>
        <position position="1"/>
    </location>
</feature>
<dbReference type="FunFam" id="2.60.120.920:FF:000004">
    <property type="entry name" value="Butyrophilin subfamily 1 member A1"/>
    <property type="match status" value="1"/>
</dbReference>
<dbReference type="Pfam" id="PF13765">
    <property type="entry name" value="PRY"/>
    <property type="match status" value="1"/>
</dbReference>
<feature type="non-terminal residue" evidence="2">
    <location>
        <position position="170"/>
    </location>
</feature>
<evidence type="ECO:0000259" key="1">
    <source>
        <dbReference type="PROSITE" id="PS50188"/>
    </source>
</evidence>
<dbReference type="PRINTS" id="PR01407">
    <property type="entry name" value="BUTYPHLNCDUF"/>
</dbReference>
<dbReference type="CDD" id="cd12888">
    <property type="entry name" value="SPRY_PRY_TRIM7_like"/>
    <property type="match status" value="1"/>
</dbReference>